<dbReference type="GO" id="GO:0016491">
    <property type="term" value="F:oxidoreductase activity"/>
    <property type="evidence" value="ECO:0007669"/>
    <property type="project" value="InterPro"/>
</dbReference>
<dbReference type="EMBL" id="UIDG01000137">
    <property type="protein sequence ID" value="SUS05921.1"/>
    <property type="molecule type" value="Genomic_DNA"/>
</dbReference>
<evidence type="ECO:0000259" key="1">
    <source>
        <dbReference type="Pfam" id="PF01593"/>
    </source>
</evidence>
<evidence type="ECO:0000313" key="2">
    <source>
        <dbReference type="EMBL" id="SUS05921.1"/>
    </source>
</evidence>
<accession>A0A380TCC3</accession>
<dbReference type="AlphaFoldDB" id="A0A380TCC3"/>
<protein>
    <submittedName>
        <fullName evidence="2">Amine oxidase flavin-containing</fullName>
    </submittedName>
</protein>
<proteinExistence type="predicted"/>
<reference evidence="2" key="1">
    <citation type="submission" date="2018-07" db="EMBL/GenBank/DDBJ databases">
        <authorList>
            <person name="Quirk P.G."/>
            <person name="Krulwich T.A."/>
        </authorList>
    </citation>
    <scope>NUCLEOTIDE SEQUENCE</scope>
</reference>
<feature type="domain" description="Amine oxidase" evidence="1">
    <location>
        <begin position="54"/>
        <end position="129"/>
    </location>
</feature>
<organism evidence="2">
    <name type="scientific">metagenome</name>
    <dbReference type="NCBI Taxonomy" id="256318"/>
    <lineage>
        <taxon>unclassified sequences</taxon>
        <taxon>metagenomes</taxon>
    </lineage>
</organism>
<dbReference type="InterPro" id="IPR002937">
    <property type="entry name" value="Amino_oxidase"/>
</dbReference>
<dbReference type="Gene3D" id="3.50.50.60">
    <property type="entry name" value="FAD/NAD(P)-binding domain"/>
    <property type="match status" value="1"/>
</dbReference>
<name>A0A380TCC3_9ZZZZ</name>
<dbReference type="PANTHER" id="PTHR42923">
    <property type="entry name" value="PROTOPORPHYRINOGEN OXIDASE"/>
    <property type="match status" value="1"/>
</dbReference>
<sequence length="287" mass="31900">MRERYSPAFVEDHLLPMAAAIWSTPVEGMRDYPAAAFIRFAVNHGLMSVSSRPQWRTVTGGSRAYIARLVAAMSGVIRRATPVVGLDREGGTIVVADHRGNRTAFDQVVVAIQADQALRLLRQPTLDESRLLGAFRYSRNHAVLHGDVAWMPRRRRAWASWNYLAQRAGAGSSERDLCVTYWMNRLQSLDGRVPLFVTLNPWAPPQAPVYGTFTYDHPSYDGRAIAAQRQLGQIQGRDRIWYCGSYFGAGFHEDALVSGLAAAEALGRVQRPWSIAPTAVDHWAVPA</sequence>
<dbReference type="InterPro" id="IPR050464">
    <property type="entry name" value="Zeta_carotene_desat/Oxidored"/>
</dbReference>
<gene>
    <name evidence="2" type="ORF">DF3PB_2210009</name>
</gene>
<dbReference type="Pfam" id="PF01593">
    <property type="entry name" value="Amino_oxidase"/>
    <property type="match status" value="1"/>
</dbReference>
<dbReference type="SUPFAM" id="SSF51905">
    <property type="entry name" value="FAD/NAD(P)-binding domain"/>
    <property type="match status" value="1"/>
</dbReference>
<dbReference type="PANTHER" id="PTHR42923:SF17">
    <property type="entry name" value="AMINE OXIDASE DOMAIN-CONTAINING PROTEIN"/>
    <property type="match status" value="1"/>
</dbReference>
<dbReference type="InterPro" id="IPR036188">
    <property type="entry name" value="FAD/NAD-bd_sf"/>
</dbReference>